<keyword evidence="2" id="KW-1185">Reference proteome</keyword>
<evidence type="ECO:0000313" key="2">
    <source>
        <dbReference type="Proteomes" id="UP000186657"/>
    </source>
</evidence>
<evidence type="ECO:0008006" key="3">
    <source>
        <dbReference type="Google" id="ProtNLM"/>
    </source>
</evidence>
<dbReference type="Proteomes" id="UP000186657">
    <property type="component" value="Unassembled WGS sequence"/>
</dbReference>
<protein>
    <recommendedName>
        <fullName evidence="3">Orc1-like AAA ATPase domain-containing protein</fullName>
    </recommendedName>
</protein>
<dbReference type="AlphaFoldDB" id="A0A1U7MZJ5"/>
<organism evidence="1 2">
    <name type="scientific">Moorena bouillonii PNG</name>
    <dbReference type="NCBI Taxonomy" id="568701"/>
    <lineage>
        <taxon>Bacteria</taxon>
        <taxon>Bacillati</taxon>
        <taxon>Cyanobacteriota</taxon>
        <taxon>Cyanophyceae</taxon>
        <taxon>Coleofasciculales</taxon>
        <taxon>Coleofasciculaceae</taxon>
        <taxon>Moorena</taxon>
    </lineage>
</organism>
<comment type="caution">
    <text evidence="1">The sequence shown here is derived from an EMBL/GenBank/DDBJ whole genome shotgun (WGS) entry which is preliminary data.</text>
</comment>
<evidence type="ECO:0000313" key="1">
    <source>
        <dbReference type="EMBL" id="OLT59135.1"/>
    </source>
</evidence>
<gene>
    <name evidence="1" type="ORF">BJP37_08880</name>
</gene>
<dbReference type="EMBL" id="MKZS01000001">
    <property type="protein sequence ID" value="OLT59135.1"/>
    <property type="molecule type" value="Genomic_DNA"/>
</dbReference>
<reference evidence="1 2" key="1">
    <citation type="submission" date="2016-10" db="EMBL/GenBank/DDBJ databases">
        <title>Comparative genomics uncovers the prolific and rare metabolic potential of the cyanobacterial genus Moorea.</title>
        <authorList>
            <person name="Leao T."/>
            <person name="Castelao G."/>
            <person name="Korobeynikov A."/>
            <person name="Monroe E.A."/>
            <person name="Podell S."/>
            <person name="Glukhov E."/>
            <person name="Allen E."/>
            <person name="Gerwick W.H."/>
            <person name="Gerwick L."/>
        </authorList>
    </citation>
    <scope>NUCLEOTIDE SEQUENCE [LARGE SCALE GENOMIC DNA]</scope>
    <source>
        <strain evidence="1 2">PNG5-198</strain>
    </source>
</reference>
<name>A0A1U7MZJ5_9CYAN</name>
<accession>A0A1U7MZJ5</accession>
<proteinExistence type="predicted"/>
<dbReference type="RefSeq" id="WP_075898209.1">
    <property type="nucleotide sequence ID" value="NZ_MKZS01000001.1"/>
</dbReference>
<sequence length="602" mass="67862">MNNSSSPLEELQNAIKKENPFNKEPVVKKQNVWKKELPHVTSINAHAYDAVFKAIEEVRSGQRQVIGITIKANKGLGKTHLLSRVRHQLQADGSAWFVYMTDYNDLNRIKPEFLKTLALSLKEVGSQGVTQWQELGTALANEAMQKNYTSQQLVNVFPNALAKNPRLIEQLTDKVLEIKTDIDNPYLIKGIFWTLSNQHAIYAINWLSGKSLAQKKADEMELPNDSEDDKDHFDITCQILDLISDYNPLVVCFDQLDGTECDDAGFSRAQVIASLATDLYNSLKRGVLLTAMFPETWTHQIRALELNDAVVDRIGEREVELKPLNSDQIIALVYLRLKEFYAENKLTPPQPVYPFSEETLKELGKQRPTARDVLKWCQTNWGLPNGKQVSSHRPPINPVSSAYNNEIKNIDNIDNEEYMEDDSQLTNAIKFCLKQIIGQIVEGVTIEKIEAPVKPKNKYLGVKIVGKQEGKTVKIGIAVIQTSSSNSVTAGLSHLGNYKKYDLTRGCLVRSKPISPNAKKAQESLNNLKAQEGKWVVLKTEDVKPLIAIRAVYDSREDYELSEEQIKDFISKTNLAIDNRLLRKILSAPSVEIPEEAVHEEA</sequence>